<dbReference type="Pfam" id="PF09791">
    <property type="entry name" value="Oxidored-like"/>
    <property type="match status" value="1"/>
</dbReference>
<comment type="caution">
    <text evidence="2">The sequence shown here is derived from an EMBL/GenBank/DDBJ whole genome shotgun (WGS) entry which is preliminary data.</text>
</comment>
<dbReference type="RefSeq" id="WP_101495848.1">
    <property type="nucleotide sequence ID" value="NZ_LNJZ01000003.1"/>
</dbReference>
<accession>A0A4R6TV26</accession>
<gene>
    <name evidence="2" type="ORF">DFQ45_10841</name>
</gene>
<dbReference type="EMBL" id="SNYK01000008">
    <property type="protein sequence ID" value="TDQ37261.1"/>
    <property type="molecule type" value="Genomic_DNA"/>
</dbReference>
<keyword evidence="3" id="KW-1185">Reference proteome</keyword>
<evidence type="ECO:0000313" key="2">
    <source>
        <dbReference type="EMBL" id="TDQ37261.1"/>
    </source>
</evidence>
<feature type="domain" description="Oxidoreductase-like" evidence="1">
    <location>
        <begin position="6"/>
        <end position="44"/>
    </location>
</feature>
<sequence>MATLLEKPEPPGEFDCCESACEPCVWDFYYEELAAWQKQQAELKAAADAGDGGDGGS</sequence>
<dbReference type="Proteomes" id="UP000294575">
    <property type="component" value="Unassembled WGS sequence"/>
</dbReference>
<evidence type="ECO:0000259" key="1">
    <source>
        <dbReference type="Pfam" id="PF09791"/>
    </source>
</evidence>
<proteinExistence type="predicted"/>
<dbReference type="InterPro" id="IPR019180">
    <property type="entry name" value="Oxidoreductase-like_N"/>
</dbReference>
<protein>
    <submittedName>
        <fullName evidence="2">Oxidoreductase family protein</fullName>
    </submittedName>
</protein>
<evidence type="ECO:0000313" key="3">
    <source>
        <dbReference type="Proteomes" id="UP000294575"/>
    </source>
</evidence>
<reference evidence="2 3" key="1">
    <citation type="submission" date="2019-03" db="EMBL/GenBank/DDBJ databases">
        <title>Genomic Encyclopedia of Type Strains, Phase IV (KMG-IV): sequencing the most valuable type-strain genomes for metagenomic binning, comparative biology and taxonomic classification.</title>
        <authorList>
            <person name="Goeker M."/>
        </authorList>
    </citation>
    <scope>NUCLEOTIDE SEQUENCE [LARGE SCALE GENOMIC DNA]</scope>
    <source>
        <strain evidence="2 3">DSM 28679</strain>
    </source>
</reference>
<organism evidence="2 3">
    <name type="scientific">Thiopseudomonas denitrificans</name>
    <dbReference type="NCBI Taxonomy" id="1501432"/>
    <lineage>
        <taxon>Bacteria</taxon>
        <taxon>Pseudomonadati</taxon>
        <taxon>Pseudomonadota</taxon>
        <taxon>Gammaproteobacteria</taxon>
        <taxon>Pseudomonadales</taxon>
        <taxon>Pseudomonadaceae</taxon>
        <taxon>Thiopseudomonas</taxon>
    </lineage>
</organism>
<name>A0A4R6TV26_9GAMM</name>
<dbReference type="OrthoDB" id="6650029at2"/>
<dbReference type="AlphaFoldDB" id="A0A4R6TV26"/>